<gene>
    <name evidence="4" type="ORF">KFL_002050070</name>
</gene>
<dbReference type="Pfam" id="PF08487">
    <property type="entry name" value="VIT"/>
    <property type="match status" value="1"/>
</dbReference>
<evidence type="ECO:0000313" key="4">
    <source>
        <dbReference type="EMBL" id="GAQ84765.1"/>
    </source>
</evidence>
<feature type="domain" description="VIT" evidence="3">
    <location>
        <begin position="32"/>
        <end position="160"/>
    </location>
</feature>
<accession>A0A1Y1I1H4</accession>
<evidence type="ECO:0000256" key="1">
    <source>
        <dbReference type="SAM" id="MobiDB-lite"/>
    </source>
</evidence>
<name>A0A1Y1I1H4_KLENI</name>
<keyword evidence="5" id="KW-1185">Reference proteome</keyword>
<protein>
    <submittedName>
        <fullName evidence="4">Uncharacterized protein</fullName>
    </submittedName>
</protein>
<dbReference type="AlphaFoldDB" id="A0A1Y1I1H4"/>
<dbReference type="SUPFAM" id="SSF53300">
    <property type="entry name" value="vWA-like"/>
    <property type="match status" value="1"/>
</dbReference>
<dbReference type="PROSITE" id="PS50234">
    <property type="entry name" value="VWFA"/>
    <property type="match status" value="1"/>
</dbReference>
<dbReference type="Gene3D" id="3.40.50.410">
    <property type="entry name" value="von Willebrand factor, type A domain"/>
    <property type="match status" value="1"/>
</dbReference>
<reference evidence="4 5" key="1">
    <citation type="journal article" date="2014" name="Nat. Commun.">
        <title>Klebsormidium flaccidum genome reveals primary factors for plant terrestrial adaptation.</title>
        <authorList>
            <person name="Hori K."/>
            <person name="Maruyama F."/>
            <person name="Fujisawa T."/>
            <person name="Togashi T."/>
            <person name="Yamamoto N."/>
            <person name="Seo M."/>
            <person name="Sato S."/>
            <person name="Yamada T."/>
            <person name="Mori H."/>
            <person name="Tajima N."/>
            <person name="Moriyama T."/>
            <person name="Ikeuchi M."/>
            <person name="Watanabe M."/>
            <person name="Wada H."/>
            <person name="Kobayashi K."/>
            <person name="Saito M."/>
            <person name="Masuda T."/>
            <person name="Sasaki-Sekimoto Y."/>
            <person name="Mashiguchi K."/>
            <person name="Awai K."/>
            <person name="Shimojima M."/>
            <person name="Masuda S."/>
            <person name="Iwai M."/>
            <person name="Nobusawa T."/>
            <person name="Narise T."/>
            <person name="Kondo S."/>
            <person name="Saito H."/>
            <person name="Sato R."/>
            <person name="Murakawa M."/>
            <person name="Ihara Y."/>
            <person name="Oshima-Yamada Y."/>
            <person name="Ohtaka K."/>
            <person name="Satoh M."/>
            <person name="Sonobe K."/>
            <person name="Ishii M."/>
            <person name="Ohtani R."/>
            <person name="Kanamori-Sato M."/>
            <person name="Honoki R."/>
            <person name="Miyazaki D."/>
            <person name="Mochizuki H."/>
            <person name="Umetsu J."/>
            <person name="Higashi K."/>
            <person name="Shibata D."/>
            <person name="Kamiya Y."/>
            <person name="Sato N."/>
            <person name="Nakamura Y."/>
            <person name="Tabata S."/>
            <person name="Ida S."/>
            <person name="Kurokawa K."/>
            <person name="Ohta H."/>
        </authorList>
    </citation>
    <scope>NUCLEOTIDE SEQUENCE [LARGE SCALE GENOMIC DNA]</scope>
    <source>
        <strain evidence="4 5">NIES-2285</strain>
    </source>
</reference>
<feature type="domain" description="VWFA" evidence="2">
    <location>
        <begin position="337"/>
        <end position="526"/>
    </location>
</feature>
<proteinExistence type="predicted"/>
<dbReference type="InterPro" id="IPR002035">
    <property type="entry name" value="VWF_A"/>
</dbReference>
<dbReference type="Proteomes" id="UP000054558">
    <property type="component" value="Unassembled WGS sequence"/>
</dbReference>
<dbReference type="SMART" id="SM00609">
    <property type="entry name" value="VIT"/>
    <property type="match status" value="1"/>
</dbReference>
<dbReference type="InterPro" id="IPR036465">
    <property type="entry name" value="vWFA_dom_sf"/>
</dbReference>
<feature type="region of interest" description="Disordered" evidence="1">
    <location>
        <begin position="679"/>
        <end position="703"/>
    </location>
</feature>
<dbReference type="Pfam" id="PF00092">
    <property type="entry name" value="VWA"/>
    <property type="match status" value="1"/>
</dbReference>
<dbReference type="OrthoDB" id="539169at2759"/>
<evidence type="ECO:0000259" key="2">
    <source>
        <dbReference type="PROSITE" id="PS50234"/>
    </source>
</evidence>
<dbReference type="EMBL" id="DF237154">
    <property type="protein sequence ID" value="GAQ84765.1"/>
    <property type="molecule type" value="Genomic_DNA"/>
</dbReference>
<sequence>MASVEDMVFRMAAVQLMTDEEVQAVPQAYEDGEAGFGALKSERGLFPLRSIKVAAKVSSLSSHITLEQTFLNAFDAPLEATYIFPLPSRAAVTSFRLEVRDRVVEGVTKEREEARQGYTQAIAQGHRAAIAEEERSGVITIRVGNIGAGEVAAVRLTMAAPLPFTDGEATFRFPLLVAPRYIPGVKLGGTDVGSGTAEDTDMTPDASRISPPTMVTLPGFPDPVQLSIEVEFDAASLPVSNVRSSLHTVTLTDVEADGQQGATSPSVAIRRLKLDPEGDRRLNRDFILRFNVTTPSLMTASLVLSDDQGGESQEGTWQLTLIAPQGGASGGATTPRDVAFVLDRSGSMSGWKMVAARSATARVVDTLTDADRFTLLAFDNSIETPPGHSIHSLVAATDYNRQSVVNYLSKLEARGGTEMAGPLERAADALQAPRVQGSGGFWPPRGAEAAAVRDRVLVLVTDGQVGDEDWIMGELAPKLQGVRIFTLGIDQSVNEGFLTRFAALTPGGACELVESQGRLENAMDRIHRLIATPALIDVQIDGPRGSGIEPMLDATSPAKLGAVFTGIPAVVSANPEPSAGRALGARALIRELDDRYTIAAAPRYTSYGVKDSNPEKPDELRARILALSLRFSVLCRFSAFVAADRAEKVESDGAPLTQVTQPVEAPGGWKLGAMGGRGGRGGMPGAAPQASCGASRGLAKKERGSIRITRQTARPQGGLKGLSPGVVPTSAPFYTGEGMGCEESAECDAAAPYRDPVWESAISGASAGSTRGGAAAHKKAKRIGTATGASAKPLNPGDQRAAVAGCLETVRALQSPGQVADGDLLKKLVEGLREVLARVMERWQTAASFDVVRKAAKAFEAGGALDRTLLGELQAALERIEQSLGSP</sequence>
<dbReference type="PANTHER" id="PTHR45737:SF6">
    <property type="entry name" value="VON WILLEBRAND FACTOR A DOMAIN-CONTAINING PROTEIN 5A"/>
    <property type="match status" value="1"/>
</dbReference>
<organism evidence="4 5">
    <name type="scientific">Klebsormidium nitens</name>
    <name type="common">Green alga</name>
    <name type="synonym">Ulothrix nitens</name>
    <dbReference type="NCBI Taxonomy" id="105231"/>
    <lineage>
        <taxon>Eukaryota</taxon>
        <taxon>Viridiplantae</taxon>
        <taxon>Streptophyta</taxon>
        <taxon>Klebsormidiophyceae</taxon>
        <taxon>Klebsormidiales</taxon>
        <taxon>Klebsormidiaceae</taxon>
        <taxon>Klebsormidium</taxon>
    </lineage>
</organism>
<dbReference type="InterPro" id="IPR013694">
    <property type="entry name" value="VIT"/>
</dbReference>
<dbReference type="OMA" id="CMSASAM"/>
<evidence type="ECO:0000259" key="3">
    <source>
        <dbReference type="PROSITE" id="PS51468"/>
    </source>
</evidence>
<evidence type="ECO:0000313" key="5">
    <source>
        <dbReference type="Proteomes" id="UP000054558"/>
    </source>
</evidence>
<dbReference type="SMART" id="SM00327">
    <property type="entry name" value="VWA"/>
    <property type="match status" value="1"/>
</dbReference>
<dbReference type="PANTHER" id="PTHR45737">
    <property type="entry name" value="VON WILLEBRAND FACTOR A DOMAIN-CONTAINING PROTEIN 5A"/>
    <property type="match status" value="1"/>
</dbReference>
<dbReference type="PROSITE" id="PS51468">
    <property type="entry name" value="VIT"/>
    <property type="match status" value="1"/>
</dbReference>